<dbReference type="EMBL" id="HG994359">
    <property type="protein sequence ID" value="CAF2094626.1"/>
    <property type="molecule type" value="Genomic_DNA"/>
</dbReference>
<feature type="region of interest" description="Disordered" evidence="9">
    <location>
        <begin position="78"/>
        <end position="101"/>
    </location>
</feature>
<dbReference type="InterPro" id="IPR043017">
    <property type="entry name" value="WIYLD_dom_sf"/>
</dbReference>
<evidence type="ECO:0000256" key="4">
    <source>
        <dbReference type="ARBA" id="ARBA00005263"/>
    </source>
</evidence>
<feature type="domain" description="WIYLD" evidence="10">
    <location>
        <begin position="3"/>
        <end position="63"/>
    </location>
</feature>
<sequence length="530" mass="58120">MQKAGLTRADAARDAMRAFGFAERLINVCIKELLEVYGEGGWFLIEECSYSVLLHKCLEKSDEQDKNLAEDGIEERAEEQNLEMADAEEQEQEDNEMVEAEQDQNQEMVEAGQDQNVEMEQEQQVEDGRGDVGSNSTSLVGGVAETGAKTCQTEALSTTSVTDILDSSSPAGEASVIDYVSPAADASGGFAQRPAEGNKQTHSLAIKLSLSFILTDVKYLSLGVKSSGCGGWISDSDEDEDPDAVSVGDDDEIIQLTPEPLCEELEELVKELQGEKKKKRTSSIVADLVWNQGLGFNDASESVPVSAYDGSVHVDDSTDDVFAAPSSDYGGYSNGADVFGSNGGHDGPILPPPSDMESDEGAALREWRRQNAIQLEEKEKREKELRNQIIEEANQFKEEFHKKRELACENNKAANREKEKLYVETQEKFYAEASKNYWKAIAELVPKEVPTIEKRRGKKKEDDPKKPTISVIQGPKPGKPTDLSRMRQILLKLKQNPPAHLKLAPQPPSEAAAPPKNVPETKPTEAVAAT</sequence>
<feature type="region of interest" description="Disordered" evidence="9">
    <location>
        <begin position="449"/>
        <end position="482"/>
    </location>
</feature>
<proteinExistence type="inferred from homology"/>
<evidence type="ECO:0000256" key="5">
    <source>
        <dbReference type="ARBA" id="ARBA00023136"/>
    </source>
</evidence>
<dbReference type="AlphaFoldDB" id="A0A816TF38"/>
<evidence type="ECO:0000256" key="3">
    <source>
        <dbReference type="ARBA" id="ARBA00004277"/>
    </source>
</evidence>
<evidence type="ECO:0000256" key="2">
    <source>
        <dbReference type="ARBA" id="ARBA00004180"/>
    </source>
</evidence>
<dbReference type="InterPro" id="IPR018848">
    <property type="entry name" value="WIYLD_domain"/>
</dbReference>
<evidence type="ECO:0000256" key="9">
    <source>
        <dbReference type="SAM" id="MobiDB-lite"/>
    </source>
</evidence>
<dbReference type="PANTHER" id="PTHR10639:SF38">
    <property type="entry name" value="CLATHRIN LIGHT CHAIN 2"/>
    <property type="match status" value="1"/>
</dbReference>
<comment type="similarity">
    <text evidence="4">Belongs to the clathrin light chain family.</text>
</comment>
<dbReference type="Gene3D" id="1.10.8.850">
    <property type="entry name" value="Histone-lysine N methyltransferase , C-terminal domain-like"/>
    <property type="match status" value="1"/>
</dbReference>
<keyword evidence="8" id="KW-0175">Coiled coil</keyword>
<dbReference type="PANTHER" id="PTHR10639">
    <property type="entry name" value="CLATHRIN LIGHT CHAIN"/>
    <property type="match status" value="1"/>
</dbReference>
<dbReference type="GO" id="GO:0006886">
    <property type="term" value="P:intracellular protein transport"/>
    <property type="evidence" value="ECO:0007669"/>
    <property type="project" value="InterPro"/>
</dbReference>
<evidence type="ECO:0000256" key="6">
    <source>
        <dbReference type="ARBA" id="ARBA00023176"/>
    </source>
</evidence>
<keyword evidence="5" id="KW-0472">Membrane</keyword>
<feature type="coiled-coil region" evidence="8">
    <location>
        <begin position="364"/>
        <end position="399"/>
    </location>
</feature>
<dbReference type="GO" id="GO:0030132">
    <property type="term" value="C:clathrin coat of coated pit"/>
    <property type="evidence" value="ECO:0007669"/>
    <property type="project" value="InterPro"/>
</dbReference>
<comment type="subcellular location">
    <subcellularLocation>
        <location evidence="2">Cytoplasmic vesicle membrane</location>
        <topology evidence="2">Peripheral membrane protein</topology>
        <orientation evidence="2">Cytoplasmic side</orientation>
    </subcellularLocation>
    <subcellularLocation>
        <location evidence="3">Membrane</location>
        <location evidence="3">Coated pit</location>
        <topology evidence="3">Peripheral membrane protein</topology>
        <orientation evidence="3">Cytoplasmic side</orientation>
    </subcellularLocation>
</comment>
<dbReference type="Pfam" id="PF01086">
    <property type="entry name" value="Clathrin_lg_ch"/>
    <property type="match status" value="1"/>
</dbReference>
<gene>
    <name evidence="11" type="ORF">DARMORV10_A05P06410.1</name>
</gene>
<feature type="compositionally biased region" description="Acidic residues" evidence="9">
    <location>
        <begin position="80"/>
        <end position="101"/>
    </location>
</feature>
<dbReference type="Pfam" id="PF10440">
    <property type="entry name" value="WIYLD"/>
    <property type="match status" value="1"/>
</dbReference>
<feature type="region of interest" description="Disordered" evidence="9">
    <location>
        <begin position="325"/>
        <end position="361"/>
    </location>
</feature>
<feature type="region of interest" description="Disordered" evidence="9">
    <location>
        <begin position="118"/>
        <end position="137"/>
    </location>
</feature>
<name>A0A816TF38_BRANA</name>
<dbReference type="GO" id="GO:0030130">
    <property type="term" value="C:clathrin coat of trans-Golgi network vesicle"/>
    <property type="evidence" value="ECO:0007669"/>
    <property type="project" value="InterPro"/>
</dbReference>
<dbReference type="GO" id="GO:0016192">
    <property type="term" value="P:vesicle-mediated transport"/>
    <property type="evidence" value="ECO:0007669"/>
    <property type="project" value="InterPro"/>
</dbReference>
<evidence type="ECO:0000259" key="10">
    <source>
        <dbReference type="Pfam" id="PF10440"/>
    </source>
</evidence>
<organism evidence="11">
    <name type="scientific">Brassica napus</name>
    <name type="common">Rape</name>
    <dbReference type="NCBI Taxonomy" id="3708"/>
    <lineage>
        <taxon>Eukaryota</taxon>
        <taxon>Viridiplantae</taxon>
        <taxon>Streptophyta</taxon>
        <taxon>Embryophyta</taxon>
        <taxon>Tracheophyta</taxon>
        <taxon>Spermatophyta</taxon>
        <taxon>Magnoliopsida</taxon>
        <taxon>eudicotyledons</taxon>
        <taxon>Gunneridae</taxon>
        <taxon>Pentapetalae</taxon>
        <taxon>rosids</taxon>
        <taxon>malvids</taxon>
        <taxon>Brassicales</taxon>
        <taxon>Brassicaceae</taxon>
        <taxon>Brassiceae</taxon>
        <taxon>Brassica</taxon>
    </lineage>
</organism>
<evidence type="ECO:0000256" key="1">
    <source>
        <dbReference type="ARBA" id="ARBA00003913"/>
    </source>
</evidence>
<protein>
    <submittedName>
        <fullName evidence="11">(rape) hypothetical protein</fullName>
    </submittedName>
</protein>
<evidence type="ECO:0000313" key="11">
    <source>
        <dbReference type="EMBL" id="CAF2094626.1"/>
    </source>
</evidence>
<accession>A0A816TF38</accession>
<reference evidence="11" key="1">
    <citation type="submission" date="2021-01" db="EMBL/GenBank/DDBJ databases">
        <authorList>
            <consortium name="Genoscope - CEA"/>
            <person name="William W."/>
        </authorList>
    </citation>
    <scope>NUCLEOTIDE SEQUENCE</scope>
</reference>
<dbReference type="Proteomes" id="UP001295469">
    <property type="component" value="Chromosome A05"/>
</dbReference>
<evidence type="ECO:0000256" key="8">
    <source>
        <dbReference type="SAM" id="Coils"/>
    </source>
</evidence>
<dbReference type="InterPro" id="IPR000996">
    <property type="entry name" value="Clathrin_L-chain"/>
</dbReference>
<evidence type="ECO:0000256" key="7">
    <source>
        <dbReference type="ARBA" id="ARBA00023329"/>
    </source>
</evidence>
<feature type="compositionally biased region" description="Basic and acidic residues" evidence="9">
    <location>
        <begin position="450"/>
        <end position="466"/>
    </location>
</feature>
<feature type="region of interest" description="Disordered" evidence="9">
    <location>
        <begin position="495"/>
        <end position="530"/>
    </location>
</feature>
<keyword evidence="6" id="KW-0168">Coated pit</keyword>
<keyword evidence="7" id="KW-0968">Cytoplasmic vesicle</keyword>
<comment type="function">
    <text evidence="1">Clathrin is the major protein of the polyhedral coat of coated pits and vesicles.</text>
</comment>
<dbReference type="GO" id="GO:0005198">
    <property type="term" value="F:structural molecule activity"/>
    <property type="evidence" value="ECO:0007669"/>
    <property type="project" value="InterPro"/>
</dbReference>